<evidence type="ECO:0000313" key="4">
    <source>
        <dbReference type="Proteomes" id="UP000070444"/>
    </source>
</evidence>
<organism evidence="3 4">
    <name type="scientific">Conidiobolus coronatus (strain ATCC 28846 / CBS 209.66 / NRRL 28638)</name>
    <name type="common">Delacroixia coronata</name>
    <dbReference type="NCBI Taxonomy" id="796925"/>
    <lineage>
        <taxon>Eukaryota</taxon>
        <taxon>Fungi</taxon>
        <taxon>Fungi incertae sedis</taxon>
        <taxon>Zoopagomycota</taxon>
        <taxon>Entomophthoromycotina</taxon>
        <taxon>Entomophthoromycetes</taxon>
        <taxon>Entomophthorales</taxon>
        <taxon>Ancylistaceae</taxon>
        <taxon>Conidiobolus</taxon>
    </lineage>
</organism>
<evidence type="ECO:0000256" key="1">
    <source>
        <dbReference type="SAM" id="MobiDB-lite"/>
    </source>
</evidence>
<evidence type="ECO:0000313" key="3">
    <source>
        <dbReference type="EMBL" id="KXN65714.1"/>
    </source>
</evidence>
<keyword evidence="2" id="KW-1133">Transmembrane helix</keyword>
<keyword evidence="2" id="KW-0812">Transmembrane</keyword>
<name>A0A137NSJ9_CONC2</name>
<gene>
    <name evidence="3" type="ORF">CONCODRAFT_12618</name>
</gene>
<feature type="compositionally biased region" description="Polar residues" evidence="1">
    <location>
        <begin position="134"/>
        <end position="149"/>
    </location>
</feature>
<proteinExistence type="predicted"/>
<dbReference type="Proteomes" id="UP000070444">
    <property type="component" value="Unassembled WGS sequence"/>
</dbReference>
<dbReference type="EMBL" id="KQ964827">
    <property type="protein sequence ID" value="KXN65714.1"/>
    <property type="molecule type" value="Genomic_DNA"/>
</dbReference>
<accession>A0A137NSJ9</accession>
<sequence>MQPTFKFTKSDKGNNSQTNDQSALPGYAIALIAVGSTVLLLIIVLFAYIRYKRNKASSLDYDNEPNESLEAIFSNPEEPSMEYILLGIKKDGIYFNTDIWYYGWIWEHPMYEKANITQLYMPPSPGSTGTSTTLHSNSSNIQSKKLQDSTLIEFNN</sequence>
<keyword evidence="2" id="KW-0472">Membrane</keyword>
<dbReference type="AlphaFoldDB" id="A0A137NSJ9"/>
<keyword evidence="4" id="KW-1185">Reference proteome</keyword>
<evidence type="ECO:0000256" key="2">
    <source>
        <dbReference type="SAM" id="Phobius"/>
    </source>
</evidence>
<reference evidence="3 4" key="1">
    <citation type="journal article" date="2015" name="Genome Biol. Evol.">
        <title>Phylogenomic analyses indicate that early fungi evolved digesting cell walls of algal ancestors of land plants.</title>
        <authorList>
            <person name="Chang Y."/>
            <person name="Wang S."/>
            <person name="Sekimoto S."/>
            <person name="Aerts A.L."/>
            <person name="Choi C."/>
            <person name="Clum A."/>
            <person name="LaButti K.M."/>
            <person name="Lindquist E.A."/>
            <person name="Yee Ngan C."/>
            <person name="Ohm R.A."/>
            <person name="Salamov A.A."/>
            <person name="Grigoriev I.V."/>
            <person name="Spatafora J.W."/>
            <person name="Berbee M.L."/>
        </authorList>
    </citation>
    <scope>NUCLEOTIDE SEQUENCE [LARGE SCALE GENOMIC DNA]</scope>
    <source>
        <strain evidence="3 4">NRRL 28638</strain>
    </source>
</reference>
<protein>
    <submittedName>
        <fullName evidence="3">Uncharacterized protein</fullName>
    </submittedName>
</protein>
<feature type="transmembrane region" description="Helical" evidence="2">
    <location>
        <begin position="27"/>
        <end position="49"/>
    </location>
</feature>
<feature type="region of interest" description="Disordered" evidence="1">
    <location>
        <begin position="127"/>
        <end position="149"/>
    </location>
</feature>